<dbReference type="Proteomes" id="UP001243330">
    <property type="component" value="Unassembled WGS sequence"/>
</dbReference>
<name>A0AAD9A8N5_9PEZI</name>
<proteinExistence type="predicted"/>
<reference evidence="1" key="1">
    <citation type="submission" date="2023-01" db="EMBL/GenBank/DDBJ databases">
        <title>Colletotrichum chrysophilum M932 genome sequence.</title>
        <authorList>
            <person name="Baroncelli R."/>
        </authorList>
    </citation>
    <scope>NUCLEOTIDE SEQUENCE</scope>
    <source>
        <strain evidence="1">M932</strain>
    </source>
</reference>
<comment type="caution">
    <text evidence="1">The sequence shown here is derived from an EMBL/GenBank/DDBJ whole genome shotgun (WGS) entry which is preliminary data.</text>
</comment>
<gene>
    <name evidence="1" type="ORF">CCHR01_13873</name>
</gene>
<dbReference type="EMBL" id="JAQOWY010000355">
    <property type="protein sequence ID" value="KAK1843491.1"/>
    <property type="molecule type" value="Genomic_DNA"/>
</dbReference>
<evidence type="ECO:0000313" key="1">
    <source>
        <dbReference type="EMBL" id="KAK1843491.1"/>
    </source>
</evidence>
<dbReference type="AlphaFoldDB" id="A0AAD9A8N5"/>
<organism evidence="1 2">
    <name type="scientific">Colletotrichum chrysophilum</name>
    <dbReference type="NCBI Taxonomy" id="1836956"/>
    <lineage>
        <taxon>Eukaryota</taxon>
        <taxon>Fungi</taxon>
        <taxon>Dikarya</taxon>
        <taxon>Ascomycota</taxon>
        <taxon>Pezizomycotina</taxon>
        <taxon>Sordariomycetes</taxon>
        <taxon>Hypocreomycetidae</taxon>
        <taxon>Glomerellales</taxon>
        <taxon>Glomerellaceae</taxon>
        <taxon>Colletotrichum</taxon>
        <taxon>Colletotrichum gloeosporioides species complex</taxon>
    </lineage>
</organism>
<sequence length="68" mass="7009">MELHVSFAGALQTGLDQCAVPVSLENDRATPTPTSPILGVEEQVGGGGEVKTFERKAEAATGAEDLNP</sequence>
<evidence type="ECO:0000313" key="2">
    <source>
        <dbReference type="Proteomes" id="UP001243330"/>
    </source>
</evidence>
<protein>
    <submittedName>
        <fullName evidence="1">Uncharacterized protein</fullName>
    </submittedName>
</protein>
<keyword evidence="2" id="KW-1185">Reference proteome</keyword>
<accession>A0AAD9A8N5</accession>